<keyword evidence="1" id="KW-0472">Membrane</keyword>
<reference evidence="2 3" key="1">
    <citation type="submission" date="2020-12" db="EMBL/GenBank/DDBJ databases">
        <title>Concerted genomic and epigenomic changes stabilize Arabidopsis allopolyploids.</title>
        <authorList>
            <person name="Chen Z."/>
        </authorList>
    </citation>
    <scope>NUCLEOTIDE SEQUENCE [LARGE SCALE GENOMIC DNA]</scope>
    <source>
        <strain evidence="2">As9502</strain>
        <tissue evidence="2">Leaf</tissue>
    </source>
</reference>
<comment type="caution">
    <text evidence="2">The sequence shown here is derived from an EMBL/GenBank/DDBJ whole genome shotgun (WGS) entry which is preliminary data.</text>
</comment>
<sequence>MILTWLTRRKKAYYRRIAIDALNKNIESWDRDREAYLEQADMESEQAKKYVQKGDEEAAKYHLSLKLLANRSAQHCEELLLHSHKQLIILNISELQSMDDDLTTHNPMHIFTMSLAFCLFLFLITYFVFF</sequence>
<proteinExistence type="predicted"/>
<gene>
    <name evidence="2" type="ORF">ISN44_As10g029680</name>
</gene>
<dbReference type="Proteomes" id="UP000694251">
    <property type="component" value="Chromosome 10"/>
</dbReference>
<evidence type="ECO:0000313" key="3">
    <source>
        <dbReference type="Proteomes" id="UP000694251"/>
    </source>
</evidence>
<keyword evidence="1" id="KW-1133">Transmembrane helix</keyword>
<evidence type="ECO:0000256" key="1">
    <source>
        <dbReference type="SAM" id="Phobius"/>
    </source>
</evidence>
<feature type="transmembrane region" description="Helical" evidence="1">
    <location>
        <begin position="110"/>
        <end position="129"/>
    </location>
</feature>
<evidence type="ECO:0000313" key="2">
    <source>
        <dbReference type="EMBL" id="KAG7566403.1"/>
    </source>
</evidence>
<dbReference type="OrthoDB" id="10279720at2759"/>
<dbReference type="AlphaFoldDB" id="A0A8T2A0E8"/>
<organism evidence="2 3">
    <name type="scientific">Arabidopsis suecica</name>
    <name type="common">Swedish thale-cress</name>
    <name type="synonym">Cardaminopsis suecica</name>
    <dbReference type="NCBI Taxonomy" id="45249"/>
    <lineage>
        <taxon>Eukaryota</taxon>
        <taxon>Viridiplantae</taxon>
        <taxon>Streptophyta</taxon>
        <taxon>Embryophyta</taxon>
        <taxon>Tracheophyta</taxon>
        <taxon>Spermatophyta</taxon>
        <taxon>Magnoliopsida</taxon>
        <taxon>eudicotyledons</taxon>
        <taxon>Gunneridae</taxon>
        <taxon>Pentapetalae</taxon>
        <taxon>rosids</taxon>
        <taxon>malvids</taxon>
        <taxon>Brassicales</taxon>
        <taxon>Brassicaceae</taxon>
        <taxon>Camelineae</taxon>
        <taxon>Arabidopsis</taxon>
    </lineage>
</organism>
<dbReference type="EMBL" id="JAEFBJ010000010">
    <property type="protein sequence ID" value="KAG7566403.1"/>
    <property type="molecule type" value="Genomic_DNA"/>
</dbReference>
<protein>
    <submittedName>
        <fullName evidence="2">Uncharacterized protein</fullName>
    </submittedName>
</protein>
<accession>A0A8T2A0E8</accession>
<name>A0A8T2A0E8_ARASU</name>
<keyword evidence="3" id="KW-1185">Reference proteome</keyword>
<keyword evidence="1" id="KW-0812">Transmembrane</keyword>